<dbReference type="InterPro" id="IPR050091">
    <property type="entry name" value="PKS_NRPS_Biosynth_Enz"/>
</dbReference>
<evidence type="ECO:0000313" key="5">
    <source>
        <dbReference type="Proteomes" id="UP000829194"/>
    </source>
</evidence>
<proteinExistence type="predicted"/>
<evidence type="ECO:0000259" key="3">
    <source>
        <dbReference type="SMART" id="SM00827"/>
    </source>
</evidence>
<dbReference type="InterPro" id="IPR016035">
    <property type="entry name" value="Acyl_Trfase/lysoPLipase"/>
</dbReference>
<dbReference type="GO" id="GO:0016746">
    <property type="term" value="F:acyltransferase activity"/>
    <property type="evidence" value="ECO:0007669"/>
    <property type="project" value="UniProtKB-KW"/>
</dbReference>
<evidence type="ECO:0000313" key="4">
    <source>
        <dbReference type="EMBL" id="UNP31810.1"/>
    </source>
</evidence>
<evidence type="ECO:0000256" key="1">
    <source>
        <dbReference type="ARBA" id="ARBA00022450"/>
    </source>
</evidence>
<dbReference type="Gene3D" id="3.30.70.3290">
    <property type="match status" value="1"/>
</dbReference>
<sequence length="420" mass="45385">MLSATGYPAPTSGSLIASSSQQELTDAIDDLLRRRLIRRCIHAIAANQAPARAASRRKNEPGLNESESSACEPALAPVLVAAIGNGYPAALATARVQDSLMTAKTVFMFSGQGSQYFQMGKQLFETSEVFRHWMVRLDKLAQEMAGMPVIDAVYASPRTDSFDRTLKTHPAIFILEYSLAQCLIGDGIEPDLVLGASLGSFAASAVAGHLDVEDALAAVVQQAIALEDTCQRGGMIAVLAGRELFEQDWLRDQAELAADNFANHFALAAPQARLDEIEEQLRARGLAHQRLAVSFAFHSRWIDPAQASFEAFMHSVPRGRGHLPLVCCEQAAVLTDLPDDFFWRAVRRPIRLRDTIAQLESQGPYRYIDVGPSGTMATFAKYALPAGTASTVHPALTPYGQDLKNMAALRAALTGSAVST</sequence>
<keyword evidence="5" id="KW-1185">Reference proteome</keyword>
<name>A0ABY3XJK7_9GAMM</name>
<evidence type="ECO:0000256" key="2">
    <source>
        <dbReference type="ARBA" id="ARBA00022553"/>
    </source>
</evidence>
<keyword evidence="1" id="KW-0596">Phosphopantetheine</keyword>
<protein>
    <submittedName>
        <fullName evidence="4">Acyltransferase domain-containing protein</fullName>
    </submittedName>
</protein>
<dbReference type="EMBL" id="CP093547">
    <property type="protein sequence ID" value="UNP31810.1"/>
    <property type="molecule type" value="Genomic_DNA"/>
</dbReference>
<dbReference type="Proteomes" id="UP000829194">
    <property type="component" value="Chromosome"/>
</dbReference>
<organism evidence="4 5">
    <name type="scientific">Lysobacter gummosus</name>
    <dbReference type="NCBI Taxonomy" id="262324"/>
    <lineage>
        <taxon>Bacteria</taxon>
        <taxon>Pseudomonadati</taxon>
        <taxon>Pseudomonadota</taxon>
        <taxon>Gammaproteobacteria</taxon>
        <taxon>Lysobacterales</taxon>
        <taxon>Lysobacteraceae</taxon>
        <taxon>Lysobacter</taxon>
    </lineage>
</organism>
<dbReference type="SUPFAM" id="SSF52151">
    <property type="entry name" value="FabD/lysophospholipase-like"/>
    <property type="match status" value="1"/>
</dbReference>
<dbReference type="InterPro" id="IPR001227">
    <property type="entry name" value="Ac_transferase_dom_sf"/>
</dbReference>
<gene>
    <name evidence="4" type="ORF">MOV92_11400</name>
</gene>
<reference evidence="4 5" key="1">
    <citation type="submission" date="2022-03" db="EMBL/GenBank/DDBJ databases">
        <title>Complete genome sequence of Lysobacter capsici VKM B-2533 and Lysobacter gummosus 10.1.1, promising sources of lytic agents.</title>
        <authorList>
            <person name="Tarlachkov S.V."/>
            <person name="Kudryakova I.V."/>
            <person name="Afoshin A.S."/>
            <person name="Leontyevskaya E.A."/>
            <person name="Leontyevskaya N.V."/>
        </authorList>
    </citation>
    <scope>NUCLEOTIDE SEQUENCE [LARGE SCALE GENOMIC DNA]</scope>
    <source>
        <strain evidence="4 5">10.1.1</strain>
    </source>
</reference>
<keyword evidence="2" id="KW-0597">Phosphoprotein</keyword>
<dbReference type="InterPro" id="IPR014043">
    <property type="entry name" value="Acyl_transferase_dom"/>
</dbReference>
<dbReference type="PANTHER" id="PTHR43775:SF37">
    <property type="entry name" value="SI:DKEY-61P9.11"/>
    <property type="match status" value="1"/>
</dbReference>
<keyword evidence="4" id="KW-0808">Transferase</keyword>
<dbReference type="RefSeq" id="WP_222837603.1">
    <property type="nucleotide sequence ID" value="NZ_CP011131.1"/>
</dbReference>
<dbReference type="Pfam" id="PF00698">
    <property type="entry name" value="Acyl_transf_1"/>
    <property type="match status" value="1"/>
</dbReference>
<accession>A0ABY3XJK7</accession>
<dbReference type="SMART" id="SM00827">
    <property type="entry name" value="PKS_AT"/>
    <property type="match status" value="1"/>
</dbReference>
<feature type="domain" description="Malonyl-CoA:ACP transacylase (MAT)" evidence="3">
    <location>
        <begin position="108"/>
        <end position="399"/>
    </location>
</feature>
<dbReference type="Gene3D" id="3.40.366.10">
    <property type="entry name" value="Malonyl-Coenzyme A Acyl Carrier Protein, domain 2"/>
    <property type="match status" value="1"/>
</dbReference>
<dbReference type="PANTHER" id="PTHR43775">
    <property type="entry name" value="FATTY ACID SYNTHASE"/>
    <property type="match status" value="1"/>
</dbReference>
<keyword evidence="4" id="KW-0012">Acyltransferase</keyword>